<evidence type="ECO:0000313" key="3">
    <source>
        <dbReference type="Proteomes" id="UP000673447"/>
    </source>
</evidence>
<name>A0A941AU71_9GAMM</name>
<feature type="transmembrane region" description="Helical" evidence="1">
    <location>
        <begin position="76"/>
        <end position="97"/>
    </location>
</feature>
<evidence type="ECO:0000256" key="1">
    <source>
        <dbReference type="SAM" id="Phobius"/>
    </source>
</evidence>
<gene>
    <name evidence="2" type="ORF">J5837_09245</name>
</gene>
<dbReference type="PROSITE" id="PS51257">
    <property type="entry name" value="PROKAR_LIPOPROTEIN"/>
    <property type="match status" value="1"/>
</dbReference>
<reference evidence="2" key="1">
    <citation type="journal article" date="2016" name="Int. J. Syst. Evol. Microbiol.">
        <title>Pseudoxanthomonas helianthi sp. nov., isolated from roots of Jerusalem artichoke (Helianthus tuberosus).</title>
        <authorList>
            <person name="Kittiwongwattana C."/>
            <person name="Thawai C."/>
        </authorList>
    </citation>
    <scope>NUCLEOTIDE SEQUENCE</scope>
    <source>
        <strain evidence="2">110414</strain>
    </source>
</reference>
<feature type="transmembrane region" description="Helical" evidence="1">
    <location>
        <begin position="109"/>
        <end position="128"/>
    </location>
</feature>
<sequence>MTTPQIKRPKRLWVASLMNILVGCLSLAMLIFVTTSSRVATVQLSAGTAAMAAVTAGFLVVSSVMALLGKPRWRRLMLLGALAFYGSVMVQSALLLAQAQDSLVPASKLISHVIRSGLELAINLWALLSLKTRQYFGRELAAT</sequence>
<proteinExistence type="predicted"/>
<reference evidence="2" key="2">
    <citation type="submission" date="2021-03" db="EMBL/GenBank/DDBJ databases">
        <authorList>
            <person name="Cao W."/>
        </authorList>
    </citation>
    <scope>NUCLEOTIDE SEQUENCE</scope>
    <source>
        <strain evidence="2">110414</strain>
    </source>
</reference>
<accession>A0A941AU71</accession>
<dbReference type="Proteomes" id="UP000673447">
    <property type="component" value="Unassembled WGS sequence"/>
</dbReference>
<evidence type="ECO:0000313" key="2">
    <source>
        <dbReference type="EMBL" id="MBP3984601.1"/>
    </source>
</evidence>
<feature type="transmembrane region" description="Helical" evidence="1">
    <location>
        <begin position="12"/>
        <end position="34"/>
    </location>
</feature>
<keyword evidence="3" id="KW-1185">Reference proteome</keyword>
<dbReference type="AlphaFoldDB" id="A0A941AU71"/>
<feature type="non-terminal residue" evidence="2">
    <location>
        <position position="143"/>
    </location>
</feature>
<organism evidence="2 3">
    <name type="scientific">Pseudoxanthomonas helianthi</name>
    <dbReference type="NCBI Taxonomy" id="1453541"/>
    <lineage>
        <taxon>Bacteria</taxon>
        <taxon>Pseudomonadati</taxon>
        <taxon>Pseudomonadota</taxon>
        <taxon>Gammaproteobacteria</taxon>
        <taxon>Lysobacterales</taxon>
        <taxon>Lysobacteraceae</taxon>
        <taxon>Pseudoxanthomonas</taxon>
    </lineage>
</organism>
<protein>
    <submittedName>
        <fullName evidence="2">Uncharacterized protein</fullName>
    </submittedName>
</protein>
<dbReference type="RefSeq" id="WP_210536469.1">
    <property type="nucleotide sequence ID" value="NZ_JAGKTC010000002.1"/>
</dbReference>
<comment type="caution">
    <text evidence="2">The sequence shown here is derived from an EMBL/GenBank/DDBJ whole genome shotgun (WGS) entry which is preliminary data.</text>
</comment>
<dbReference type="EMBL" id="JAGKTC010000002">
    <property type="protein sequence ID" value="MBP3984601.1"/>
    <property type="molecule type" value="Genomic_DNA"/>
</dbReference>
<keyword evidence="1" id="KW-0472">Membrane</keyword>
<keyword evidence="1" id="KW-0812">Transmembrane</keyword>
<feature type="transmembrane region" description="Helical" evidence="1">
    <location>
        <begin position="46"/>
        <end position="69"/>
    </location>
</feature>
<keyword evidence="1" id="KW-1133">Transmembrane helix</keyword>